<evidence type="ECO:0000313" key="1">
    <source>
        <dbReference type="EMBL" id="KAK6917820.1"/>
    </source>
</evidence>
<name>A0AAN8YZE9_9MAGN</name>
<organism evidence="1 2">
    <name type="scientific">Dillenia turbinata</name>
    <dbReference type="NCBI Taxonomy" id="194707"/>
    <lineage>
        <taxon>Eukaryota</taxon>
        <taxon>Viridiplantae</taxon>
        <taxon>Streptophyta</taxon>
        <taxon>Embryophyta</taxon>
        <taxon>Tracheophyta</taxon>
        <taxon>Spermatophyta</taxon>
        <taxon>Magnoliopsida</taxon>
        <taxon>eudicotyledons</taxon>
        <taxon>Gunneridae</taxon>
        <taxon>Pentapetalae</taxon>
        <taxon>Dilleniales</taxon>
        <taxon>Dilleniaceae</taxon>
        <taxon>Dillenia</taxon>
    </lineage>
</organism>
<dbReference type="Pfam" id="PF04720">
    <property type="entry name" value="PDDEXK_6"/>
    <property type="match status" value="1"/>
</dbReference>
<accession>A0AAN8YZE9</accession>
<proteinExistence type="predicted"/>
<evidence type="ECO:0000313" key="2">
    <source>
        <dbReference type="Proteomes" id="UP001370490"/>
    </source>
</evidence>
<dbReference type="AlphaFoldDB" id="A0AAN8YZE9"/>
<reference evidence="1 2" key="1">
    <citation type="submission" date="2023-12" db="EMBL/GenBank/DDBJ databases">
        <title>A high-quality genome assembly for Dillenia turbinata (Dilleniales).</title>
        <authorList>
            <person name="Chanderbali A."/>
        </authorList>
    </citation>
    <scope>NUCLEOTIDE SEQUENCE [LARGE SCALE GENOMIC DNA]</scope>
    <source>
        <strain evidence="1">LSX21</strain>
        <tissue evidence="1">Leaf</tissue>
    </source>
</reference>
<keyword evidence="2" id="KW-1185">Reference proteome</keyword>
<dbReference type="PANTHER" id="PTHR31579">
    <property type="entry name" value="OS03G0796600 PROTEIN"/>
    <property type="match status" value="1"/>
</dbReference>
<dbReference type="NCBIfam" id="TIGR01615">
    <property type="entry name" value="A_thal_3542"/>
    <property type="match status" value="1"/>
</dbReference>
<protein>
    <recommendedName>
        <fullName evidence="3">DUF506 family protein</fullName>
    </recommendedName>
</protein>
<dbReference type="InterPro" id="IPR006502">
    <property type="entry name" value="PDDEXK-like"/>
</dbReference>
<comment type="caution">
    <text evidence="1">The sequence shown here is derived from an EMBL/GenBank/DDBJ whole genome shotgun (WGS) entry which is preliminary data.</text>
</comment>
<dbReference type="EMBL" id="JBAMMX010000023">
    <property type="protein sequence ID" value="KAK6917820.1"/>
    <property type="molecule type" value="Genomic_DNA"/>
</dbReference>
<evidence type="ECO:0008006" key="3">
    <source>
        <dbReference type="Google" id="ProtNLM"/>
    </source>
</evidence>
<gene>
    <name evidence="1" type="ORF">RJ641_018571</name>
</gene>
<dbReference type="PANTHER" id="PTHR31579:SF42">
    <property type="entry name" value="DUF506 FAMILY PROTEIN (DUF506)"/>
    <property type="match status" value="1"/>
</dbReference>
<sequence length="301" mass="34107">MGVRHKRVVAALDEEAKARLCDSSGSEHSPDNFDDLYDLVNSFIEGEDDQLIDGREKDRNGQSDPDSFECFDSETIDMLQSLLLSNKCLEDDAREKIRAEAELARRAVGNFSSKNFKRHLMSHLRDRGFDAGLCKSRWEKTGRYPAGDYEYIDVKFSGARYIVEVNLGGQFEVARPTNCYLSLLNFFPQIYVGGVDELKQIVRIMSMAMKETLKSKDMHVPPWRRNGYLQAKWNASYKRTINLMPSEKALDSDSGTTATRSIGFESKNIVLGYCREDLASKVRLKVGHLAMAFKDNQVLSG</sequence>
<dbReference type="Proteomes" id="UP001370490">
    <property type="component" value="Unassembled WGS sequence"/>
</dbReference>